<feature type="compositionally biased region" description="Polar residues" evidence="2">
    <location>
        <begin position="10"/>
        <end position="28"/>
    </location>
</feature>
<dbReference type="Gene3D" id="3.40.50.300">
    <property type="entry name" value="P-loop containing nucleotide triphosphate hydrolases"/>
    <property type="match status" value="1"/>
</dbReference>
<feature type="compositionally biased region" description="Polar residues" evidence="2">
    <location>
        <begin position="74"/>
        <end position="87"/>
    </location>
</feature>
<keyword evidence="1" id="KW-0677">Repeat</keyword>
<reference evidence="4 5" key="1">
    <citation type="submission" date="2024-09" db="EMBL/GenBank/DDBJ databases">
        <title>Rethinking Asexuality: The Enigmatic Case of Functional Sexual Genes in Lepraria (Stereocaulaceae).</title>
        <authorList>
            <person name="Doellman M."/>
            <person name="Sun Y."/>
            <person name="Barcenas-Pena A."/>
            <person name="Lumbsch H.T."/>
            <person name="Grewe F."/>
        </authorList>
    </citation>
    <scope>NUCLEOTIDE SEQUENCE [LARGE SCALE GENOMIC DNA]</scope>
    <source>
        <strain evidence="4 5">Grewe 0041</strain>
    </source>
</reference>
<keyword evidence="5" id="KW-1185">Reference proteome</keyword>
<proteinExistence type="predicted"/>
<feature type="region of interest" description="Disordered" evidence="2">
    <location>
        <begin position="2176"/>
        <end position="2195"/>
    </location>
</feature>
<evidence type="ECO:0000256" key="1">
    <source>
        <dbReference type="ARBA" id="ARBA00022737"/>
    </source>
</evidence>
<sequence length="2195" mass="251176">MLGLRGSPLTRHQSGSPSPAKPTTNTTAGDIPSEVMANDPVTVNGNHHQANGEKSYMTVKSPLAEQPLDVKKGSNGTVDRNRESYSNNHTTRRYEAHTTTMSSSSETHLSFSKDQQITVLQETVISTLGKFVAQFDRVDEHYIHNMTIDGFLEYIERQRLTYMPHRGSRWDKVLKWAEFFGLQISGYAKTVESFVPDSKLAAKLIWAASRTLLELGPDNAKALETTFSVFYELGLSLSLLLRQNKLLYADGHIRTEVGQAFNGLLMFVRDVSMYYHAMVNGMLSSETSLDFGSLFGRQIKGFQSHKKHIVDAMWKHQLGEQESIDVATLRSWLGPRDSTLKKLHKNRMLTPEHRDEYTCEWFQRHLLDFSRSQDDVLALFGREGCGKTYLSRWIVERLQRPLAKKTYETLSYTVEADCPAMTTSLAVAKGLSLQLLEKNVGDGPLFHALVKAYNLSVSKDITIATLEKAMWDALDVGLDQFAGKGKDHLMIVVDGLNELKSYENFKTVMEHFGKFTSKHGRLQAITLSRSSPHKPSKGKFQPLEIKPDYTHDDLQHIAEHALHGYVHYKDQGEHAQEAIIEQLVNTARGDFLWLLLTVYFLRKEPSHDGFMKAVKAVKEAPQSLHQTIGRITEAFDLARSDANLITSWMLIAERPLTISEIKCLLQIDYQKKHMVERKTDIQSDIHAALGPLVIFQNNFVRFRHPAIREHLEGLRLHGTTKLLKPQSAQTDFIIRLLAYCKFNFTKHQKPSLELIERTHVKELFTKHALLEYAVRNWTGHFHASSMHLGESFQLSTEFKDLFPGSTTMAMLEWACWSTQPFSLESCELALRVRESVFTEKHECVLQSLIICGTFYRESSKTKEAGTCFYRASRIGQAVLRKNHTLIVTCATTFLTIVETVTMTTRTELTTRKEETLKYIIDVYKHQHGQSHDLVIRYYKMLAQLYVEIHEENKAEIVWRELREIIVTRFGKGSEEETSISEQLTIVLKKGDRKTDVVEYEKGIFDITMELEVWDIRHIQLKLELAKSYEARKEYFMAEELYITLWRRLTERCHHPHHHHGVEIHIYMIDVALEYVRFLQRCHRHEEASNILICVWTEYEEYDFGSETLFLQLKIIGELMRSVSLLSVAISVFKKCWGWFKSRGKTEHTVSCEVLIAQTVEEIIASTTTTTTSTTTSTTISTTTETIVKEVFESTLTRKEVTTETISICKSLISHHMKLEQWLEAIEVTKRSLSVIWKFIVSGSGTIALPQHFGAGAIDIAMSLATCHHRSHHFHEAEEIYVRIYRACRNSCHIEDDRFVRSYEILIKFYEEHKHWHKMIEIYQELLVQYRKTLGASHKLTIGMLYLLGSLCADHGHGPAYEYFEEIITVLNHGSTVCHVDALDAMFVICRIHYEAGHWHNLKIACKILWETWRDQHHGHNKFTAEFVEVLYLRYRYVLEHHEVCEYSTLRQLTIEYRNTCIKVFGAAVAISIKASIELAQICIRSETYIHEAISIYEEVLTTAKTTTTATTSVISTTTITKIKESLARAYVSVCSHGSVSATTIERAIIVVRERFESFKITFGWAHTETLTCLRELVFLQLKIKKQESHAIVIRMLVETCIEIIKTEKHSKHLHESAKFLGGIYISCGLSEQGRSMIEDLRLQIITGTSNGKSGFKLDKALGKVSYVFLVTFEQVIRGQIVSYSEIMADLLTETILYESYHRCIKSEKDVTVILIHTAKLRAFLSSHSRIVQKEILQKESFEIFIKKYQTTIKRRDDIAFTFYLGLLKELGKEIREVRIGNAACASSIATVKYLLNEVRIQEAYDVATCALDFINHQRAFHLLQNVPYGFKLSGIMVGRDLDHPLKADVNPKLREKMLELSRKIIREVLHACKDSNINFIRLKLSELNDLAGLLGEQQNFADLEWLLDLLWSSREVQKKWETPTIIAIGRCFVQARYLNQAHRSRAIRLCEDICYNLRRVWGSLDPKSLEMSDLLSELYTSMGHYREAQGVHESILRLVVEGDDGDDRTLDTMDAGTARKHLDLLKQSYLRLKGWDKSASLYKELVSAVIKMYKGSAAFKDVQGTDSWNFSKEQPSETLGKFVTPREWEFAKPENLDEKGDAKETKGLRRPGMGVKRATSNWGIGVIQRMLHGFSEEDEGAGNRGIYQETNGINGVKKSEGANKKMMLDPALDDHGYESAAEEPVVSGNGNGIKT</sequence>
<dbReference type="InterPro" id="IPR011990">
    <property type="entry name" value="TPR-like_helical_dom_sf"/>
</dbReference>
<dbReference type="InterPro" id="IPR027417">
    <property type="entry name" value="P-loop_NTPase"/>
</dbReference>
<protein>
    <recommendedName>
        <fullName evidence="3">Nephrocystin 3-like N-terminal domain-containing protein</fullName>
    </recommendedName>
</protein>
<feature type="region of interest" description="Disordered" evidence="2">
    <location>
        <begin position="65"/>
        <end position="87"/>
    </location>
</feature>
<dbReference type="Gene3D" id="1.25.40.10">
    <property type="entry name" value="Tetratricopeptide repeat domain"/>
    <property type="match status" value="2"/>
</dbReference>
<evidence type="ECO:0000259" key="3">
    <source>
        <dbReference type="Pfam" id="PF24883"/>
    </source>
</evidence>
<dbReference type="PANTHER" id="PTHR10039">
    <property type="entry name" value="AMELOGENIN"/>
    <property type="match status" value="1"/>
</dbReference>
<dbReference type="Proteomes" id="UP001590951">
    <property type="component" value="Unassembled WGS sequence"/>
</dbReference>
<feature type="domain" description="Nephrocystin 3-like N-terminal" evidence="3">
    <location>
        <begin position="358"/>
        <end position="529"/>
    </location>
</feature>
<evidence type="ECO:0000256" key="2">
    <source>
        <dbReference type="SAM" id="MobiDB-lite"/>
    </source>
</evidence>
<evidence type="ECO:0000313" key="4">
    <source>
        <dbReference type="EMBL" id="KAL2057850.1"/>
    </source>
</evidence>
<comment type="caution">
    <text evidence="4">The sequence shown here is derived from an EMBL/GenBank/DDBJ whole genome shotgun (WGS) entry which is preliminary data.</text>
</comment>
<evidence type="ECO:0000313" key="5">
    <source>
        <dbReference type="Proteomes" id="UP001590951"/>
    </source>
</evidence>
<gene>
    <name evidence="4" type="ORF">ABVK25_001467</name>
</gene>
<dbReference type="EMBL" id="JBHFEH010000003">
    <property type="protein sequence ID" value="KAL2057850.1"/>
    <property type="molecule type" value="Genomic_DNA"/>
</dbReference>
<dbReference type="InterPro" id="IPR056884">
    <property type="entry name" value="NPHP3-like_N"/>
</dbReference>
<feature type="region of interest" description="Disordered" evidence="2">
    <location>
        <begin position="1"/>
        <end position="33"/>
    </location>
</feature>
<dbReference type="Pfam" id="PF24883">
    <property type="entry name" value="NPHP3_N"/>
    <property type="match status" value="1"/>
</dbReference>
<dbReference type="SUPFAM" id="SSF48452">
    <property type="entry name" value="TPR-like"/>
    <property type="match status" value="1"/>
</dbReference>
<name>A0ABR4BJE7_9LECA</name>
<accession>A0ABR4BJE7</accession>
<organism evidence="4 5">
    <name type="scientific">Lepraria finkii</name>
    <dbReference type="NCBI Taxonomy" id="1340010"/>
    <lineage>
        <taxon>Eukaryota</taxon>
        <taxon>Fungi</taxon>
        <taxon>Dikarya</taxon>
        <taxon>Ascomycota</taxon>
        <taxon>Pezizomycotina</taxon>
        <taxon>Lecanoromycetes</taxon>
        <taxon>OSLEUM clade</taxon>
        <taxon>Lecanoromycetidae</taxon>
        <taxon>Lecanorales</taxon>
        <taxon>Lecanorineae</taxon>
        <taxon>Stereocaulaceae</taxon>
        <taxon>Lepraria</taxon>
    </lineage>
</organism>